<keyword evidence="1" id="KW-0175">Coiled coil</keyword>
<dbReference type="AlphaFoldDB" id="A8LVK8"/>
<sequence>MAVVAVGIAVWQGALSKRQLNLAQQTQGKTEDALREIRELARDNKQLTETIKRDIDQRITDILDLRNENERQSNELGQLFGRELIKSMILDSQSDQNPGGGQQGPRQPRRQRRR</sequence>
<gene>
    <name evidence="3" type="ordered locus">Sare_1581</name>
</gene>
<evidence type="ECO:0000256" key="1">
    <source>
        <dbReference type="SAM" id="Coils"/>
    </source>
</evidence>
<evidence type="ECO:0000256" key="2">
    <source>
        <dbReference type="SAM" id="MobiDB-lite"/>
    </source>
</evidence>
<name>A8LVK8_SALAI</name>
<dbReference type="KEGG" id="saq:Sare_1581"/>
<accession>A8LVK8</accession>
<dbReference type="HOGENOM" id="CLU_2119357_0_0_11"/>
<reference evidence="3" key="1">
    <citation type="submission" date="2007-10" db="EMBL/GenBank/DDBJ databases">
        <title>Complete sequence of Salinispora arenicola CNS-205.</title>
        <authorList>
            <consortium name="US DOE Joint Genome Institute"/>
            <person name="Copeland A."/>
            <person name="Lucas S."/>
            <person name="Lapidus A."/>
            <person name="Barry K."/>
            <person name="Glavina del Rio T."/>
            <person name="Dalin E."/>
            <person name="Tice H."/>
            <person name="Pitluck S."/>
            <person name="Foster B."/>
            <person name="Schmutz J."/>
            <person name="Larimer F."/>
            <person name="Land M."/>
            <person name="Hauser L."/>
            <person name="Kyrpides N."/>
            <person name="Ivanova N."/>
            <person name="Jensen P.R."/>
            <person name="Moore B.S."/>
            <person name="Penn K."/>
            <person name="Jenkins C."/>
            <person name="Udwary D."/>
            <person name="Xiang L."/>
            <person name="Gontang E."/>
            <person name="Richardson P."/>
        </authorList>
    </citation>
    <scope>NUCLEOTIDE SEQUENCE [LARGE SCALE GENOMIC DNA]</scope>
    <source>
        <strain evidence="3">CNS-205</strain>
    </source>
</reference>
<feature type="region of interest" description="Disordered" evidence="2">
    <location>
        <begin position="89"/>
        <end position="114"/>
    </location>
</feature>
<evidence type="ECO:0000313" key="3">
    <source>
        <dbReference type="EMBL" id="ABV97476.1"/>
    </source>
</evidence>
<feature type="coiled-coil region" evidence="1">
    <location>
        <begin position="23"/>
        <end position="57"/>
    </location>
</feature>
<organism evidence="3">
    <name type="scientific">Salinispora arenicola (strain CNS-205)</name>
    <dbReference type="NCBI Taxonomy" id="391037"/>
    <lineage>
        <taxon>Bacteria</taxon>
        <taxon>Bacillati</taxon>
        <taxon>Actinomycetota</taxon>
        <taxon>Actinomycetes</taxon>
        <taxon>Micromonosporales</taxon>
        <taxon>Micromonosporaceae</taxon>
        <taxon>Salinispora</taxon>
    </lineage>
</organism>
<dbReference type="EMBL" id="CP000850">
    <property type="protein sequence ID" value="ABV97476.1"/>
    <property type="molecule type" value="Genomic_DNA"/>
</dbReference>
<proteinExistence type="predicted"/>
<protein>
    <submittedName>
        <fullName evidence="3">Uncharacterized protein</fullName>
    </submittedName>
</protein>